<organism evidence="2 3">
    <name type="scientific">Sphingomonas astaxanthinifaciens DSM 22298</name>
    <dbReference type="NCBI Taxonomy" id="1123267"/>
    <lineage>
        <taxon>Bacteria</taxon>
        <taxon>Pseudomonadati</taxon>
        <taxon>Pseudomonadota</taxon>
        <taxon>Alphaproteobacteria</taxon>
        <taxon>Sphingomonadales</taxon>
        <taxon>Sphingomonadaceae</taxon>
        <taxon>Sphingomonas</taxon>
    </lineage>
</organism>
<reference evidence="3" key="1">
    <citation type="journal article" date="2019" name="Int. J. Syst. Evol. Microbiol.">
        <title>The Global Catalogue of Microorganisms (GCM) 10K type strain sequencing project: providing services to taxonomists for standard genome sequencing and annotation.</title>
        <authorList>
            <consortium name="The Broad Institute Genomics Platform"/>
            <consortium name="The Broad Institute Genome Sequencing Center for Infectious Disease"/>
            <person name="Wu L."/>
            <person name="Ma J."/>
        </authorList>
    </citation>
    <scope>NUCLEOTIDE SEQUENCE [LARGE SCALE GENOMIC DNA]</scope>
    <source>
        <strain evidence="3">NBRC 102146</strain>
    </source>
</reference>
<evidence type="ECO:0000259" key="1">
    <source>
        <dbReference type="Pfam" id="PF06877"/>
    </source>
</evidence>
<dbReference type="RefSeq" id="WP_029940507.1">
    <property type="nucleotide sequence ID" value="NZ_BSOO01000001.1"/>
</dbReference>
<gene>
    <name evidence="2" type="ORF">GCM10007925_01270</name>
</gene>
<name>A0ABQ5Z308_9SPHN</name>
<keyword evidence="3" id="KW-1185">Reference proteome</keyword>
<protein>
    <recommendedName>
        <fullName evidence="1">Regulator of ribonuclease activity B domain-containing protein</fullName>
    </recommendedName>
</protein>
<sequence length="107" mass="11637">MSLYDENAEVLRNMAANGDDLRRPRPMDFSHVFPTREGAIAFARRVDAEGFSPVVRPYDKPGFPYDVTVTTGAVVPTCAFVTATEERLDALAGEYGGKADGWGCMAC</sequence>
<dbReference type="SUPFAM" id="SSF89946">
    <property type="entry name" value="Hypothetical protein VC0424"/>
    <property type="match status" value="1"/>
</dbReference>
<dbReference type="Proteomes" id="UP001156703">
    <property type="component" value="Unassembled WGS sequence"/>
</dbReference>
<dbReference type="InterPro" id="IPR009671">
    <property type="entry name" value="RraB_dom"/>
</dbReference>
<dbReference type="Gene3D" id="3.30.70.970">
    <property type="entry name" value="RraB-like"/>
    <property type="match status" value="1"/>
</dbReference>
<proteinExistence type="predicted"/>
<dbReference type="EMBL" id="BSOO01000001">
    <property type="protein sequence ID" value="GLR46416.1"/>
    <property type="molecule type" value="Genomic_DNA"/>
</dbReference>
<dbReference type="Pfam" id="PF06877">
    <property type="entry name" value="RraB"/>
    <property type="match status" value="1"/>
</dbReference>
<evidence type="ECO:0000313" key="2">
    <source>
        <dbReference type="EMBL" id="GLR46416.1"/>
    </source>
</evidence>
<feature type="domain" description="Regulator of ribonuclease activity B" evidence="1">
    <location>
        <begin position="5"/>
        <end position="104"/>
    </location>
</feature>
<accession>A0ABQ5Z308</accession>
<evidence type="ECO:0000313" key="3">
    <source>
        <dbReference type="Proteomes" id="UP001156703"/>
    </source>
</evidence>
<comment type="caution">
    <text evidence="2">The sequence shown here is derived from an EMBL/GenBank/DDBJ whole genome shotgun (WGS) entry which is preliminary data.</text>
</comment>
<dbReference type="InterPro" id="IPR036701">
    <property type="entry name" value="RraB-like_sf"/>
</dbReference>